<keyword evidence="1" id="KW-0812">Transmembrane</keyword>
<comment type="caution">
    <text evidence="2">The sequence shown here is derived from an EMBL/GenBank/DDBJ whole genome shotgun (WGS) entry which is preliminary data.</text>
</comment>
<gene>
    <name evidence="2" type="ORF">DFR41_10499</name>
</gene>
<feature type="transmembrane region" description="Helical" evidence="1">
    <location>
        <begin position="25"/>
        <end position="46"/>
    </location>
</feature>
<sequence length="106" mass="10571">MSGALPLAQQWLARTWQAGPVVSRIAAAVGGGYALGALTSVAALALPASRPQTVLGGALASFAVFAAAVIWVFAARSATRAWVGLLIAAMPLLLASVSVWRSGAAG</sequence>
<protein>
    <submittedName>
        <fullName evidence="2">Uncharacterized protein DUF3649</fullName>
    </submittedName>
</protein>
<organism evidence="2 3">
    <name type="scientific">Pseudacidovorax intermedius</name>
    <dbReference type="NCBI Taxonomy" id="433924"/>
    <lineage>
        <taxon>Bacteria</taxon>
        <taxon>Pseudomonadati</taxon>
        <taxon>Pseudomonadota</taxon>
        <taxon>Betaproteobacteria</taxon>
        <taxon>Burkholderiales</taxon>
        <taxon>Comamonadaceae</taxon>
        <taxon>Pseudacidovorax</taxon>
    </lineage>
</organism>
<dbReference type="RefSeq" id="WP_114802930.1">
    <property type="nucleotide sequence ID" value="NZ_QQAV01000004.1"/>
</dbReference>
<dbReference type="Pfam" id="PF12365">
    <property type="entry name" value="DUF3649"/>
    <property type="match status" value="1"/>
</dbReference>
<keyword evidence="3" id="KW-1185">Reference proteome</keyword>
<evidence type="ECO:0000256" key="1">
    <source>
        <dbReference type="SAM" id="Phobius"/>
    </source>
</evidence>
<accession>A0A370FG59</accession>
<keyword evidence="1" id="KW-0472">Membrane</keyword>
<evidence type="ECO:0000313" key="2">
    <source>
        <dbReference type="EMBL" id="RDI25045.1"/>
    </source>
</evidence>
<dbReference type="InterPro" id="IPR022109">
    <property type="entry name" value="DUF3649"/>
</dbReference>
<reference evidence="2 3" key="1">
    <citation type="submission" date="2018-07" db="EMBL/GenBank/DDBJ databases">
        <title>Genomic Encyclopedia of Type Strains, Phase IV (KMG-IV): sequencing the most valuable type-strain genomes for metagenomic binning, comparative biology and taxonomic classification.</title>
        <authorList>
            <person name="Goeker M."/>
        </authorList>
    </citation>
    <scope>NUCLEOTIDE SEQUENCE [LARGE SCALE GENOMIC DNA]</scope>
    <source>
        <strain evidence="2 3">DSM 21352</strain>
    </source>
</reference>
<dbReference type="STRING" id="433924.NS331_10195"/>
<feature type="transmembrane region" description="Helical" evidence="1">
    <location>
        <begin position="81"/>
        <end position="100"/>
    </location>
</feature>
<proteinExistence type="predicted"/>
<name>A0A370FG59_9BURK</name>
<dbReference type="AlphaFoldDB" id="A0A370FG59"/>
<feature type="transmembrane region" description="Helical" evidence="1">
    <location>
        <begin position="53"/>
        <end position="75"/>
    </location>
</feature>
<dbReference type="EMBL" id="QQAV01000004">
    <property type="protein sequence ID" value="RDI25045.1"/>
    <property type="molecule type" value="Genomic_DNA"/>
</dbReference>
<evidence type="ECO:0000313" key="3">
    <source>
        <dbReference type="Proteomes" id="UP000255265"/>
    </source>
</evidence>
<keyword evidence="1" id="KW-1133">Transmembrane helix</keyword>
<dbReference type="Proteomes" id="UP000255265">
    <property type="component" value="Unassembled WGS sequence"/>
</dbReference>